<keyword evidence="1" id="KW-0472">Membrane</keyword>
<reference evidence="2" key="4">
    <citation type="submission" date="2025-09" db="UniProtKB">
        <authorList>
            <consortium name="Ensembl"/>
        </authorList>
    </citation>
    <scope>IDENTIFICATION</scope>
</reference>
<sequence>MAETTERKKQEADFQRLDGFPLIGVRHLEEMRAETVELCVAACETSPNAAKMMKELMDERFGSILAVCLWKCFQPTAWLPSQTLLLSLLLSCGVLLYIYKHILDGSYTLSCAVLFVR</sequence>
<keyword evidence="1" id="KW-1133">Transmembrane helix</keyword>
<dbReference type="Proteomes" id="UP000265140">
    <property type="component" value="Chromosome 11"/>
</dbReference>
<accession>A0A3P8ZWT2</accession>
<reference evidence="2" key="3">
    <citation type="submission" date="2025-08" db="UniProtKB">
        <authorList>
            <consortium name="Ensembl"/>
        </authorList>
    </citation>
    <scope>IDENTIFICATION</scope>
</reference>
<name>A0A3P8ZWT2_ESOLU</name>
<evidence type="ECO:0000313" key="2">
    <source>
        <dbReference type="Ensembl" id="ENSELUP00000032954.2"/>
    </source>
</evidence>
<proteinExistence type="predicted"/>
<organism evidence="2 3">
    <name type="scientific">Esox lucius</name>
    <name type="common">Northern pike</name>
    <dbReference type="NCBI Taxonomy" id="8010"/>
    <lineage>
        <taxon>Eukaryota</taxon>
        <taxon>Metazoa</taxon>
        <taxon>Chordata</taxon>
        <taxon>Craniata</taxon>
        <taxon>Vertebrata</taxon>
        <taxon>Euteleostomi</taxon>
        <taxon>Actinopterygii</taxon>
        <taxon>Neopterygii</taxon>
        <taxon>Teleostei</taxon>
        <taxon>Protacanthopterygii</taxon>
        <taxon>Esociformes</taxon>
        <taxon>Esocidae</taxon>
        <taxon>Esox</taxon>
    </lineage>
</organism>
<dbReference type="GeneTree" id="ENSGT00940000166105"/>
<evidence type="ECO:0000256" key="1">
    <source>
        <dbReference type="SAM" id="Phobius"/>
    </source>
</evidence>
<gene>
    <name evidence="2" type="primary">DNAL4</name>
</gene>
<dbReference type="Bgee" id="ENSELUG00000011091">
    <property type="expression patterns" value="Expressed in brain"/>
</dbReference>
<protein>
    <recommendedName>
        <fullName evidence="4">Dynein light chain</fullName>
    </recommendedName>
</protein>
<dbReference type="STRING" id="8010.ENSELUP00000032954"/>
<evidence type="ECO:0008006" key="4">
    <source>
        <dbReference type="Google" id="ProtNLM"/>
    </source>
</evidence>
<dbReference type="Ensembl" id="ENSELUT00000001898.3">
    <property type="protein sequence ID" value="ENSELUP00000032954.2"/>
    <property type="gene ID" value="ENSELUG00000011091.3"/>
</dbReference>
<reference evidence="3" key="1">
    <citation type="journal article" date="2014" name="PLoS ONE">
        <title>The genome and linkage map of the northern pike (Esox lucius): conserved synteny revealed between the salmonid sister group and the Neoteleostei.</title>
        <authorList>
            <person name="Rondeau E.B."/>
            <person name="Minkley D.R."/>
            <person name="Leong J.S."/>
            <person name="Messmer A.M."/>
            <person name="Jantzen J.R."/>
            <person name="von Schalburg K.R."/>
            <person name="Lemon C."/>
            <person name="Bird N.H."/>
            <person name="Koop B.F."/>
        </authorList>
    </citation>
    <scope>NUCLEOTIDE SEQUENCE</scope>
</reference>
<dbReference type="InParanoid" id="A0A3P8ZWT2"/>
<keyword evidence="1" id="KW-0812">Transmembrane</keyword>
<reference evidence="2" key="2">
    <citation type="submission" date="2020-02" db="EMBL/GenBank/DDBJ databases">
        <title>Esox lucius (northern pike) genome, fEsoLuc1, primary haplotype.</title>
        <authorList>
            <person name="Myers G."/>
            <person name="Karagic N."/>
            <person name="Meyer A."/>
            <person name="Pippel M."/>
            <person name="Reichard M."/>
            <person name="Winkler S."/>
            <person name="Tracey A."/>
            <person name="Sims Y."/>
            <person name="Howe K."/>
            <person name="Rhie A."/>
            <person name="Formenti G."/>
            <person name="Durbin R."/>
            <person name="Fedrigo O."/>
            <person name="Jarvis E.D."/>
        </authorList>
    </citation>
    <scope>NUCLEOTIDE SEQUENCE [LARGE SCALE GENOMIC DNA]</scope>
</reference>
<dbReference type="AlphaFoldDB" id="A0A3P8ZWT2"/>
<evidence type="ECO:0000313" key="3">
    <source>
        <dbReference type="Proteomes" id="UP000265140"/>
    </source>
</evidence>
<keyword evidence="3" id="KW-1185">Reference proteome</keyword>
<feature type="transmembrane region" description="Helical" evidence="1">
    <location>
        <begin position="83"/>
        <end position="99"/>
    </location>
</feature>